<gene>
    <name evidence="1" type="ORF">M2350_001812</name>
</gene>
<dbReference type="EMBL" id="JANUCP010000003">
    <property type="protein sequence ID" value="MCS3919399.1"/>
    <property type="molecule type" value="Genomic_DNA"/>
</dbReference>
<dbReference type="RefSeq" id="WP_259095787.1">
    <property type="nucleotide sequence ID" value="NZ_CP130454.1"/>
</dbReference>
<sequence length="85" mass="9670">MRGAKVVRNLVASPLVGDGHLTLSKNHSLLAIRHSLAVNRFLTFPLWHCLWLCAKNELPKWQVQSLNPERSTHNAQLFWNGGFAR</sequence>
<evidence type="ECO:0000313" key="2">
    <source>
        <dbReference type="Proteomes" id="UP001204798"/>
    </source>
</evidence>
<name>A0ABT2EN63_9BACT</name>
<organism evidence="1 2">
    <name type="scientific">Candidatus Fervidibacter sacchari</name>
    <dbReference type="NCBI Taxonomy" id="1448929"/>
    <lineage>
        <taxon>Bacteria</taxon>
        <taxon>Candidatus Fervidibacterota</taxon>
        <taxon>Candidatus Fervidibacter</taxon>
    </lineage>
</organism>
<protein>
    <submittedName>
        <fullName evidence="1">Uncharacterized protein</fullName>
    </submittedName>
</protein>
<keyword evidence="2" id="KW-1185">Reference proteome</keyword>
<dbReference type="Proteomes" id="UP001204798">
    <property type="component" value="Unassembled WGS sequence"/>
</dbReference>
<comment type="caution">
    <text evidence="1">The sequence shown here is derived from an EMBL/GenBank/DDBJ whole genome shotgun (WGS) entry which is preliminary data.</text>
</comment>
<reference evidence="1 2" key="1">
    <citation type="submission" date="2022-08" db="EMBL/GenBank/DDBJ databases">
        <title>Bacterial and archaeal communities from various locations to study Microbial Dark Matter (Phase II).</title>
        <authorList>
            <person name="Stepanauskas R."/>
        </authorList>
    </citation>
    <scope>NUCLEOTIDE SEQUENCE [LARGE SCALE GENOMIC DNA]</scope>
    <source>
        <strain evidence="1 2">PD1</strain>
    </source>
</reference>
<evidence type="ECO:0000313" key="1">
    <source>
        <dbReference type="EMBL" id="MCS3919399.1"/>
    </source>
</evidence>
<accession>A0ABT2EN63</accession>
<proteinExistence type="predicted"/>